<evidence type="ECO:0000313" key="2">
    <source>
        <dbReference type="EMBL" id="GEU80119.1"/>
    </source>
</evidence>
<gene>
    <name evidence="2" type="ORF">Tci_052097</name>
</gene>
<name>A0A6L2N3H0_TANCI</name>
<dbReference type="AlphaFoldDB" id="A0A6L2N3H0"/>
<evidence type="ECO:0008006" key="3">
    <source>
        <dbReference type="Google" id="ProtNLM"/>
    </source>
</evidence>
<sequence length="589" mass="67577">MDQNINFSSSDQIQTLQYPEIHTPSQEISEQVFQAKGDLIKSIQTFLEEFNCIPFEEKPKILLQAWEKKFAIQHAQPEDSNELFHKLLEDLQIINKEMAEYVNSPSRDRPIFFKDNEDHSVQYKEYLENSSNEIVASNSNQEKEKPPQDSDIRQLIREECCIEVCEEQKQNMENTILELVEIYRQKELYCMHDNVDDLIESDLNSKLLSINLNSQRLDKKKQQVKNVMEQPTERRTRIEKSLQNFRVIHKSSISLNNMSQISPVYAVAPILSTKEPEYSLSIGYEHPNTTLETESDEIIKSGVEELVPIPNECKVTLKDTRECDVLVCEDFSTLDVCDNHSEILSDSNDDDISSDDYAFEDIEYVEASLPNPEIVSLEEENVVHQEDEEFDLEDIQDVVLREKLLSINRLIANIESLNEKPTPDCMLNSSSSIPIFEESDNSLSDNFSPEFETFCDHTKETRSGSTITHADNSLPEYDSFCFEIEPGQEKLTSAVKDNISDDSSNDPLLEEVDLFLASDNSIPPGIENFGDDLEGDIRFLKELLIDDSIPFLVNESFDFEDDPSFPRPPPEPPDAKFDFEPNSREVTSA</sequence>
<comment type="caution">
    <text evidence="2">The sequence shown here is derived from an EMBL/GenBank/DDBJ whole genome shotgun (WGS) entry which is preliminary data.</text>
</comment>
<reference evidence="2" key="1">
    <citation type="journal article" date="2019" name="Sci. Rep.">
        <title>Draft genome of Tanacetum cinerariifolium, the natural source of mosquito coil.</title>
        <authorList>
            <person name="Yamashiro T."/>
            <person name="Shiraishi A."/>
            <person name="Satake H."/>
            <person name="Nakayama K."/>
        </authorList>
    </citation>
    <scope>NUCLEOTIDE SEQUENCE</scope>
</reference>
<proteinExistence type="predicted"/>
<evidence type="ECO:0000256" key="1">
    <source>
        <dbReference type="SAM" id="MobiDB-lite"/>
    </source>
</evidence>
<organism evidence="2">
    <name type="scientific">Tanacetum cinerariifolium</name>
    <name type="common">Dalmatian daisy</name>
    <name type="synonym">Chrysanthemum cinerariifolium</name>
    <dbReference type="NCBI Taxonomy" id="118510"/>
    <lineage>
        <taxon>Eukaryota</taxon>
        <taxon>Viridiplantae</taxon>
        <taxon>Streptophyta</taxon>
        <taxon>Embryophyta</taxon>
        <taxon>Tracheophyta</taxon>
        <taxon>Spermatophyta</taxon>
        <taxon>Magnoliopsida</taxon>
        <taxon>eudicotyledons</taxon>
        <taxon>Gunneridae</taxon>
        <taxon>Pentapetalae</taxon>
        <taxon>asterids</taxon>
        <taxon>campanulids</taxon>
        <taxon>Asterales</taxon>
        <taxon>Asteraceae</taxon>
        <taxon>Asteroideae</taxon>
        <taxon>Anthemideae</taxon>
        <taxon>Anthemidinae</taxon>
        <taxon>Tanacetum</taxon>
    </lineage>
</organism>
<protein>
    <recommendedName>
        <fullName evidence="3">Reverse transcriptase domain-containing protein</fullName>
    </recommendedName>
</protein>
<dbReference type="EMBL" id="BKCJ010008014">
    <property type="protein sequence ID" value="GEU80119.1"/>
    <property type="molecule type" value="Genomic_DNA"/>
</dbReference>
<feature type="compositionally biased region" description="Basic and acidic residues" evidence="1">
    <location>
        <begin position="573"/>
        <end position="583"/>
    </location>
</feature>
<accession>A0A6L2N3H0</accession>
<feature type="region of interest" description="Disordered" evidence="1">
    <location>
        <begin position="559"/>
        <end position="589"/>
    </location>
</feature>